<feature type="chain" id="PRO_5003211466" evidence="3">
    <location>
        <begin position="29"/>
        <end position="366"/>
    </location>
</feature>
<keyword evidence="1 3" id="KW-0732">Signal</keyword>
<reference evidence="5 6" key="1">
    <citation type="submission" date="2010-12" db="EMBL/GenBank/DDBJ databases">
        <title>Complete sequence of Desulfurispirillum indicum S5.</title>
        <authorList>
            <consortium name="US DOE Joint Genome Institute"/>
            <person name="Lucas S."/>
            <person name="Copeland A."/>
            <person name="Lapidus A."/>
            <person name="Cheng J.-F."/>
            <person name="Goodwin L."/>
            <person name="Pitluck S."/>
            <person name="Chertkov O."/>
            <person name="Held B."/>
            <person name="Detter J.C."/>
            <person name="Han C."/>
            <person name="Tapia R."/>
            <person name="Land M."/>
            <person name="Hauser L."/>
            <person name="Kyrpides N."/>
            <person name="Ivanova N."/>
            <person name="Mikhailova N."/>
            <person name="Haggblom M."/>
            <person name="Rauschenbach I."/>
            <person name="Bini E."/>
            <person name="Woyke T."/>
        </authorList>
    </citation>
    <scope>NUCLEOTIDE SEQUENCE [LARGE SCALE GENOMIC DNA]</scope>
    <source>
        <strain evidence="6">ATCC BAA-1389 / DSM 22839 / S5</strain>
    </source>
</reference>
<feature type="domain" description="M23ase beta-sheet core" evidence="4">
    <location>
        <begin position="275"/>
        <end position="357"/>
    </location>
</feature>
<proteinExistence type="predicted"/>
<dbReference type="HOGENOM" id="CLU_029425_4_0_0"/>
<evidence type="ECO:0000313" key="6">
    <source>
        <dbReference type="Proteomes" id="UP000002572"/>
    </source>
</evidence>
<keyword evidence="6" id="KW-1185">Reference proteome</keyword>
<evidence type="ECO:0000256" key="3">
    <source>
        <dbReference type="SAM" id="SignalP"/>
    </source>
</evidence>
<dbReference type="EMBL" id="CP002432">
    <property type="protein sequence ID" value="ADU66042.1"/>
    <property type="molecule type" value="Genomic_DNA"/>
</dbReference>
<evidence type="ECO:0000256" key="2">
    <source>
        <dbReference type="SAM" id="Coils"/>
    </source>
</evidence>
<dbReference type="Pfam" id="PF01551">
    <property type="entry name" value="Peptidase_M23"/>
    <property type="match status" value="1"/>
</dbReference>
<dbReference type="InterPro" id="IPR016047">
    <property type="entry name" value="M23ase_b-sheet_dom"/>
</dbReference>
<dbReference type="eggNOG" id="COG4942">
    <property type="taxonomic scope" value="Bacteria"/>
</dbReference>
<keyword evidence="2" id="KW-0175">Coiled coil</keyword>
<dbReference type="Gene3D" id="2.70.70.10">
    <property type="entry name" value="Glucose Permease (Domain IIA)"/>
    <property type="match status" value="1"/>
</dbReference>
<protein>
    <submittedName>
        <fullName evidence="5">Peptidase M23</fullName>
    </submittedName>
</protein>
<feature type="coiled-coil region" evidence="2">
    <location>
        <begin position="90"/>
        <end position="117"/>
    </location>
</feature>
<dbReference type="RefSeq" id="WP_013505923.1">
    <property type="nucleotide sequence ID" value="NC_014836.1"/>
</dbReference>
<dbReference type="InterPro" id="IPR011055">
    <property type="entry name" value="Dup_hybrid_motif"/>
</dbReference>
<feature type="signal peptide" evidence="3">
    <location>
        <begin position="1"/>
        <end position="28"/>
    </location>
</feature>
<dbReference type="FunCoup" id="E6W5L1">
    <property type="interactions" value="73"/>
</dbReference>
<dbReference type="InterPro" id="IPR050570">
    <property type="entry name" value="Cell_wall_metabolism_enzyme"/>
</dbReference>
<name>E6W5L1_DESIS</name>
<accession>E6W5L1</accession>
<sequence>MPWTSLRKSLTASCATLILFVLTAPAMAEPLMSLRQIDHSIQEVNQQISRVSTRIGALVADIATIVDETEEQERLRLGLLAEVKAIDMELQNMRNRLREGQTLLEELDREISMMEASMSERRNSLERSSRLLYRDIHIPHDDTRYLQSVFMEIGTFLEALYRDLRQLQVARNDNHKKVLEHQSMIQRFSSRSHGLLEEIDVITRKVQSSFALTQEKKRILDHLHEEQQDLQEIFRNLLNRKADFYETVKDIQHFKGYIPLPADGPYFVSQDDNSLLIDMKNDARVYCIFDGEVVYRGNLYRFENVIIIDHGNNYYSVYGGLVDVIVNEGDRVYANELLGSSLYLYFELRHRSTPLDPQEWIFLEEM</sequence>
<dbReference type="Proteomes" id="UP000002572">
    <property type="component" value="Chromosome"/>
</dbReference>
<dbReference type="AlphaFoldDB" id="E6W5L1"/>
<dbReference type="STRING" id="653733.Selin_1307"/>
<organism evidence="5 6">
    <name type="scientific">Desulfurispirillum indicum (strain ATCC BAA-1389 / DSM 22839 / S5)</name>
    <dbReference type="NCBI Taxonomy" id="653733"/>
    <lineage>
        <taxon>Bacteria</taxon>
        <taxon>Pseudomonadati</taxon>
        <taxon>Chrysiogenota</taxon>
        <taxon>Chrysiogenia</taxon>
        <taxon>Chrysiogenales</taxon>
        <taxon>Chrysiogenaceae</taxon>
        <taxon>Desulfurispirillum</taxon>
    </lineage>
</organism>
<gene>
    <name evidence="5" type="ordered locus">Selin_1307</name>
</gene>
<dbReference type="OrthoDB" id="9784703at2"/>
<dbReference type="SUPFAM" id="SSF51261">
    <property type="entry name" value="Duplicated hybrid motif"/>
    <property type="match status" value="1"/>
</dbReference>
<dbReference type="KEGG" id="din:Selin_1307"/>
<dbReference type="GO" id="GO:0004222">
    <property type="term" value="F:metalloendopeptidase activity"/>
    <property type="evidence" value="ECO:0007669"/>
    <property type="project" value="TreeGrafter"/>
</dbReference>
<dbReference type="PANTHER" id="PTHR21666:SF289">
    <property type="entry name" value="L-ALA--D-GLU ENDOPEPTIDASE"/>
    <property type="match status" value="1"/>
</dbReference>
<evidence type="ECO:0000256" key="1">
    <source>
        <dbReference type="ARBA" id="ARBA00022729"/>
    </source>
</evidence>
<dbReference type="InParanoid" id="E6W5L1"/>
<evidence type="ECO:0000259" key="4">
    <source>
        <dbReference type="Pfam" id="PF01551"/>
    </source>
</evidence>
<evidence type="ECO:0000313" key="5">
    <source>
        <dbReference type="EMBL" id="ADU66042.1"/>
    </source>
</evidence>
<dbReference type="PANTHER" id="PTHR21666">
    <property type="entry name" value="PEPTIDASE-RELATED"/>
    <property type="match status" value="1"/>
</dbReference>
<dbReference type="CDD" id="cd12797">
    <property type="entry name" value="M23_peptidase"/>
    <property type="match status" value="1"/>
</dbReference>